<name>F7X930_SINMM</name>
<dbReference type="Pfam" id="PF06226">
    <property type="entry name" value="DUF1007"/>
    <property type="match status" value="1"/>
</dbReference>
<proteinExistence type="predicted"/>
<reference evidence="1 2" key="1">
    <citation type="journal article" date="2011" name="J. Biotechnol.">
        <title>The complete genome sequence of the dominant Sinorhizobium meliloti field isolate SM11 extends the S. meliloti pan-genome.</title>
        <authorList>
            <person name="Schneiker-Bekel S."/>
            <person name="Wibberg D."/>
            <person name="Bekel T."/>
            <person name="Blom J."/>
            <person name="Linke B."/>
            <person name="Neuweger H."/>
            <person name="Stiens M."/>
            <person name="Vorholter F.J."/>
            <person name="Weidner S."/>
            <person name="Goesmann A."/>
            <person name="Puhler A."/>
            <person name="Schluter A."/>
        </authorList>
    </citation>
    <scope>NUCLEOTIDE SEQUENCE [LARGE SCALE GENOMIC DNA]</scope>
    <source>
        <strain evidence="1 2">SM11</strain>
    </source>
</reference>
<sequence length="254" mass="28188">MRLRSFLTRWKRCATSPNSVSFTVHSGTIRAASAERIPIPMKTQSIVMAGLATLLAPALAFAHPHIFAEARLEIVSDEKGGIGELRNVWRFDELFSASVVLDFDKNANATLDPDELKEVGQTVLESLAEYNYYTSISDNGKSVKVNRPDSITVDYKDNQLLMMFAVKPAETMPLKGKLSFGVYDPTMYTAIDFPTDEDLSVVGDKIEACQHQVVRPDPDEVLAENKDTLTDAFWNDPTGTDTSKLFATRIEITC</sequence>
<evidence type="ECO:0008006" key="3">
    <source>
        <dbReference type="Google" id="ProtNLM"/>
    </source>
</evidence>
<organism evidence="1 2">
    <name type="scientific">Sinorhizobium meliloti (strain SM11)</name>
    <dbReference type="NCBI Taxonomy" id="707241"/>
    <lineage>
        <taxon>Bacteria</taxon>
        <taxon>Pseudomonadati</taxon>
        <taxon>Pseudomonadota</taxon>
        <taxon>Alphaproteobacteria</taxon>
        <taxon>Hyphomicrobiales</taxon>
        <taxon>Rhizobiaceae</taxon>
        <taxon>Sinorhizobium/Ensifer group</taxon>
        <taxon>Sinorhizobium</taxon>
    </lineage>
</organism>
<protein>
    <recommendedName>
        <fullName evidence="3">DUF1007 family protein</fullName>
    </recommendedName>
</protein>
<dbReference type="Proteomes" id="UP000009045">
    <property type="component" value="Chromosome"/>
</dbReference>
<dbReference type="PATRIC" id="fig|707241.3.peg.3178"/>
<dbReference type="EMBL" id="CP001830">
    <property type="protein sequence ID" value="AEH80290.1"/>
    <property type="molecule type" value="Genomic_DNA"/>
</dbReference>
<dbReference type="AlphaFoldDB" id="F7X930"/>
<dbReference type="InterPro" id="IPR010412">
    <property type="entry name" value="DUF1007"/>
</dbReference>
<accession>F7X930</accession>
<gene>
    <name evidence="1" type="ordered locus">SM11_chr3046</name>
</gene>
<dbReference type="KEGG" id="smx:SM11_chr3046"/>
<dbReference type="PIRSF" id="PIRSF008159">
    <property type="entry name" value="UCP008159_ABC"/>
    <property type="match status" value="1"/>
</dbReference>
<evidence type="ECO:0000313" key="2">
    <source>
        <dbReference type="Proteomes" id="UP000009045"/>
    </source>
</evidence>
<dbReference type="HOGENOM" id="CLU_088941_0_0_5"/>
<dbReference type="InterPro" id="IPR016537">
    <property type="entry name" value="UCP008159_ABC"/>
</dbReference>
<evidence type="ECO:0000313" key="1">
    <source>
        <dbReference type="EMBL" id="AEH80290.1"/>
    </source>
</evidence>